<feature type="signal peptide" evidence="7">
    <location>
        <begin position="1"/>
        <end position="29"/>
    </location>
</feature>
<evidence type="ECO:0000313" key="8">
    <source>
        <dbReference type="EMBL" id="GAV58968.1"/>
    </source>
</evidence>
<evidence type="ECO:0000256" key="5">
    <source>
        <dbReference type="ARBA" id="ARBA00022729"/>
    </source>
</evidence>
<evidence type="ECO:0000313" key="9">
    <source>
        <dbReference type="Proteomes" id="UP000187406"/>
    </source>
</evidence>
<comment type="similarity">
    <text evidence="2">Belongs to the plant rapid alkalinization factor (RALF) family.</text>
</comment>
<dbReference type="PANTHER" id="PTHR33136">
    <property type="entry name" value="RAPID ALKALINIZATION FACTOR-LIKE"/>
    <property type="match status" value="1"/>
</dbReference>
<dbReference type="InParanoid" id="A0A1Q3AT95"/>
<gene>
    <name evidence="8" type="ORF">CFOL_v3_02501</name>
</gene>
<dbReference type="GO" id="GO:0019722">
    <property type="term" value="P:calcium-mediated signaling"/>
    <property type="evidence" value="ECO:0007669"/>
    <property type="project" value="TreeGrafter"/>
</dbReference>
<organism evidence="8 9">
    <name type="scientific">Cephalotus follicularis</name>
    <name type="common">Albany pitcher plant</name>
    <dbReference type="NCBI Taxonomy" id="3775"/>
    <lineage>
        <taxon>Eukaryota</taxon>
        <taxon>Viridiplantae</taxon>
        <taxon>Streptophyta</taxon>
        <taxon>Embryophyta</taxon>
        <taxon>Tracheophyta</taxon>
        <taxon>Spermatophyta</taxon>
        <taxon>Magnoliopsida</taxon>
        <taxon>eudicotyledons</taxon>
        <taxon>Gunneridae</taxon>
        <taxon>Pentapetalae</taxon>
        <taxon>rosids</taxon>
        <taxon>fabids</taxon>
        <taxon>Oxalidales</taxon>
        <taxon>Cephalotaceae</taxon>
        <taxon>Cephalotus</taxon>
    </lineage>
</organism>
<dbReference type="GO" id="GO:0005576">
    <property type="term" value="C:extracellular region"/>
    <property type="evidence" value="ECO:0007669"/>
    <property type="project" value="UniProtKB-SubCell"/>
</dbReference>
<reference evidence="9" key="1">
    <citation type="submission" date="2016-04" db="EMBL/GenBank/DDBJ databases">
        <title>Cephalotus genome sequencing.</title>
        <authorList>
            <person name="Fukushima K."/>
            <person name="Hasebe M."/>
            <person name="Fang X."/>
        </authorList>
    </citation>
    <scope>NUCLEOTIDE SEQUENCE [LARGE SCALE GENOMIC DNA]</scope>
    <source>
        <strain evidence="9">cv. St1</strain>
    </source>
</reference>
<dbReference type="OrthoDB" id="1906275at2759"/>
<evidence type="ECO:0000256" key="4">
    <source>
        <dbReference type="ARBA" id="ARBA00022702"/>
    </source>
</evidence>
<dbReference type="AlphaFoldDB" id="A0A1Q3AT95"/>
<dbReference type="InterPro" id="IPR008801">
    <property type="entry name" value="RALF"/>
</dbReference>
<comment type="subcellular location">
    <subcellularLocation>
        <location evidence="1">Secreted</location>
    </subcellularLocation>
</comment>
<dbReference type="GO" id="GO:0040008">
    <property type="term" value="P:regulation of growth"/>
    <property type="evidence" value="ECO:0007669"/>
    <property type="project" value="UniProtKB-ARBA"/>
</dbReference>
<accession>A0A1Q3AT95</accession>
<name>A0A1Q3AT95_CEPFO</name>
<keyword evidence="6" id="KW-1015">Disulfide bond</keyword>
<keyword evidence="9" id="KW-1185">Reference proteome</keyword>
<protein>
    <submittedName>
        <fullName evidence="8">RALF domain-containing protein</fullName>
    </submittedName>
</protein>
<keyword evidence="4" id="KW-0372">Hormone</keyword>
<proteinExistence type="inferred from homology"/>
<evidence type="ECO:0000256" key="6">
    <source>
        <dbReference type="ARBA" id="ARBA00023157"/>
    </source>
</evidence>
<dbReference type="Proteomes" id="UP000187406">
    <property type="component" value="Unassembled WGS sequence"/>
</dbReference>
<evidence type="ECO:0000256" key="2">
    <source>
        <dbReference type="ARBA" id="ARBA00009178"/>
    </source>
</evidence>
<sequence>MSKPILLPNPMTTLYLVALILLQTHFSMCNGVYVFGLNTLKTSEINVMATRGCSEDCLTDAEMDSETSRRVLLMQKKYISYEALKRGMVPCARPGASYYDCHAAAANPYNRGCEVITRCARDIKYTRT</sequence>
<evidence type="ECO:0000256" key="1">
    <source>
        <dbReference type="ARBA" id="ARBA00004613"/>
    </source>
</evidence>
<keyword evidence="3" id="KW-0964">Secreted</keyword>
<dbReference type="FunCoup" id="A0A1Q3AT95">
    <property type="interactions" value="26"/>
</dbReference>
<keyword evidence="5 7" id="KW-0732">Signal</keyword>
<dbReference type="PANTHER" id="PTHR33136:SF36">
    <property type="entry name" value="PROTEIN RALF-LIKE 31"/>
    <property type="match status" value="1"/>
</dbReference>
<dbReference type="GO" id="GO:0005179">
    <property type="term" value="F:hormone activity"/>
    <property type="evidence" value="ECO:0007669"/>
    <property type="project" value="UniProtKB-KW"/>
</dbReference>
<feature type="chain" id="PRO_5012840256" evidence="7">
    <location>
        <begin position="30"/>
        <end position="128"/>
    </location>
</feature>
<evidence type="ECO:0000256" key="7">
    <source>
        <dbReference type="SAM" id="SignalP"/>
    </source>
</evidence>
<dbReference type="GO" id="GO:0009506">
    <property type="term" value="C:plasmodesma"/>
    <property type="evidence" value="ECO:0007669"/>
    <property type="project" value="TreeGrafter"/>
</dbReference>
<comment type="caution">
    <text evidence="8">The sequence shown here is derived from an EMBL/GenBank/DDBJ whole genome shotgun (WGS) entry which is preliminary data.</text>
</comment>
<evidence type="ECO:0000256" key="3">
    <source>
        <dbReference type="ARBA" id="ARBA00022525"/>
    </source>
</evidence>
<dbReference type="EMBL" id="BDDD01000092">
    <property type="protein sequence ID" value="GAV58968.1"/>
    <property type="molecule type" value="Genomic_DNA"/>
</dbReference>
<dbReference type="Pfam" id="PF05498">
    <property type="entry name" value="RALF"/>
    <property type="match status" value="1"/>
</dbReference>